<gene>
    <name evidence="2" type="ORF">PP2015_3741</name>
</gene>
<evidence type="ECO:0000313" key="2">
    <source>
        <dbReference type="EMBL" id="ALO44213.1"/>
    </source>
</evidence>
<feature type="domain" description="DUF5916" evidence="1">
    <location>
        <begin position="381"/>
        <end position="752"/>
    </location>
</feature>
<dbReference type="SUPFAM" id="SSF56935">
    <property type="entry name" value="Porins"/>
    <property type="match status" value="1"/>
</dbReference>
<name>A0A0S2K7V1_9GAMM</name>
<dbReference type="Gene3D" id="2.60.40.1190">
    <property type="match status" value="1"/>
</dbReference>
<accession>A0A0S2K7V1</accession>
<dbReference type="PATRIC" id="fig|161398.10.peg.3825"/>
<dbReference type="STRING" id="161398.PP2015_3741"/>
<dbReference type="OrthoDB" id="9786766at2"/>
<feature type="domain" description="DUF5916" evidence="1">
    <location>
        <begin position="224"/>
        <end position="326"/>
    </location>
</feature>
<sequence length="754" mass="85655">MKISQVANAVAFSTIIITPSVMAETIVLDGKLDEPQWQQATAFNTFYKVVPATLEQTKKQVNAKVYSNEKGIYVGIINYQSAETRKKQFNIKDNFMQGEFNRIYLDFGGDGSSGYLFATTLGGGTQDAVLTPQLTTDYDWDGDWQSQYFEHDDYWSTEVFIPWHTVSFHHSAGENGLSEVGVSIQLYDIANNFIYASQKQTISNSDFYLAMPKVSAEIPNQQQLAFIPYITQQNDLSDRQGDKGQTDVGFDLIYKPAHHQKLSVSVNPDFGQVDSDDVNINYSAVETLRTDKRPFFTQDISVFNVQAEQNTKLIHTRRIGAGSDDGSENITPIDAAVRFVHQGEQLQLGAFAVEESNLDTDAGKSFYAARAKYRQNNWQTGLLTTHVKRPYLDRSASTLAWDSQYQSATWSLQGALLLSQIDTDAEINTTQTGNGLSLNLGYQFSPNTKITNRYLKLNDQFDNRDMGYLVRNDWQYAQSEFEHSVNYSNDWVTRVKHVVKLSHESNGASQRLPAWQTYSSQFMLTTGAQFNLTFDYLTQGEQDNLGFNTTAFTQPSSQGVRLFYQSPYVGDFSWAASFEYDKEGFDSTSTQYAVDLTWMPHANWSIKWNNYLRTGEGWLVANQQNVISEYDRDYFASNIIVNGLITDKLEWSSSIQVAFLDAKAQQTFAVQEQGDLIKQDIDTSFEDNRLTAQFKLRYRMGPFSDVFFVYRRGSVDSASYDRDSIGQNSYGNRTSTLWTNPIEDSVTFKVRYLF</sequence>
<dbReference type="SUPFAM" id="SSF49344">
    <property type="entry name" value="CBD9-like"/>
    <property type="match status" value="1"/>
</dbReference>
<dbReference type="Proteomes" id="UP000061457">
    <property type="component" value="Chromosome II"/>
</dbReference>
<dbReference type="KEGG" id="pphe:PP2015_3741"/>
<reference evidence="2 3" key="1">
    <citation type="submission" date="2015-11" db="EMBL/GenBank/DDBJ databases">
        <authorList>
            <person name="Zhang Y."/>
            <person name="Guo Z."/>
        </authorList>
    </citation>
    <scope>NUCLEOTIDE SEQUENCE [LARGE SCALE GENOMIC DNA]</scope>
    <source>
        <strain evidence="2 3">KCTC 12086</strain>
    </source>
</reference>
<organism evidence="2 3">
    <name type="scientific">Pseudoalteromonas phenolica</name>
    <dbReference type="NCBI Taxonomy" id="161398"/>
    <lineage>
        <taxon>Bacteria</taxon>
        <taxon>Pseudomonadati</taxon>
        <taxon>Pseudomonadota</taxon>
        <taxon>Gammaproteobacteria</taxon>
        <taxon>Alteromonadales</taxon>
        <taxon>Pseudoalteromonadaceae</taxon>
        <taxon>Pseudoalteromonas</taxon>
    </lineage>
</organism>
<evidence type="ECO:0000313" key="3">
    <source>
        <dbReference type="Proteomes" id="UP000061457"/>
    </source>
</evidence>
<dbReference type="InterPro" id="IPR045670">
    <property type="entry name" value="DUF5916"/>
</dbReference>
<evidence type="ECO:0000259" key="1">
    <source>
        <dbReference type="Pfam" id="PF19313"/>
    </source>
</evidence>
<proteinExistence type="predicted"/>
<dbReference type="AlphaFoldDB" id="A0A0S2K7V1"/>
<keyword evidence="3" id="KW-1185">Reference proteome</keyword>
<protein>
    <recommendedName>
        <fullName evidence="1">DUF5916 domain-containing protein</fullName>
    </recommendedName>
</protein>
<dbReference type="RefSeq" id="WP_058032090.1">
    <property type="nucleotide sequence ID" value="NZ_CP013188.1"/>
</dbReference>
<dbReference type="Pfam" id="PF19313">
    <property type="entry name" value="DUF5916"/>
    <property type="match status" value="2"/>
</dbReference>
<dbReference type="EMBL" id="CP013188">
    <property type="protein sequence ID" value="ALO44213.1"/>
    <property type="molecule type" value="Genomic_DNA"/>
</dbReference>